<dbReference type="InterPro" id="IPR052609">
    <property type="entry name" value="Ribosome_Biogenesis_Reg"/>
</dbReference>
<reference evidence="2" key="1">
    <citation type="submission" date="2023-05" db="EMBL/GenBank/DDBJ databases">
        <title>Nepenthes gracilis genome sequencing.</title>
        <authorList>
            <person name="Fukushima K."/>
        </authorList>
    </citation>
    <scope>NUCLEOTIDE SEQUENCE</scope>
    <source>
        <strain evidence="2">SING2019-196</strain>
    </source>
</reference>
<evidence type="ECO:0000259" key="1">
    <source>
        <dbReference type="Pfam" id="PF10441"/>
    </source>
</evidence>
<protein>
    <recommendedName>
        <fullName evidence="1">Nucleolar 27S pre-rRNA processing Urb2/Npa2 C-terminal domain-containing protein</fullName>
    </recommendedName>
</protein>
<dbReference type="PANTHER" id="PTHR15682:SF2">
    <property type="entry name" value="UNHEALTHY RIBOSOME BIOGENESIS PROTEIN 2 HOMOLOG"/>
    <property type="match status" value="1"/>
</dbReference>
<dbReference type="GO" id="GO:0005730">
    <property type="term" value="C:nucleolus"/>
    <property type="evidence" value="ECO:0007669"/>
    <property type="project" value="TreeGrafter"/>
</dbReference>
<feature type="domain" description="Nucleolar 27S pre-rRNA processing Urb2/Npa2 C-terminal" evidence="1">
    <location>
        <begin position="1050"/>
        <end position="1286"/>
    </location>
</feature>
<gene>
    <name evidence="2" type="ORF">Nepgr_018221</name>
</gene>
<dbReference type="InterPro" id="IPR018849">
    <property type="entry name" value="Urb2/Npa2_C"/>
</dbReference>
<proteinExistence type="predicted"/>
<sequence>MSKCKNDLNGTVHWIILFFFRLYVSCRSLYHQAVSLMHPDSSKKMSMLGDFSAGYSGWDWIARADLTDEGYFSWILRPSASLHNVIQSVLHNVVQEGSADYSSLIYVMHVMCFQRLVDLNRKIQSTEYLIQKNDNLIKSKLMDDCGSFLMHNNRNKWQRFLSVLRQEATSLTDFIMGYLSLVDEKRLSISIVIDEISNESSIQMYKTIDSWDLGVCAVNEKTLPTAVWWIICRNIDIWCIHAARSKLKFFLSLLISTTLPNRDVGEIGKYTSNYSADVANVTVHQVSLELLHDPVFYEQRFVHRCMASRFCRILEKSIMPLSRDSANVDAKLDLLPDWKETLSALEKSSMAVGSKQLTCECSSRAEPVSFLYNGLAKKCSKEQTSFSLRSLRISASQSLLNLLRYLPKRSLSFKSFSRYATSLLKFERILVCSFVKSCWTLCLQKQHEVLRLLVSCRRALKYLIMEFCEDKMEASEYSILPVFAESPFPILWLLKSVSVVVGRQNILSNDDAGQVNDFVFSLMDHTSYIFLTLCKYQINYDRDCDLSGPTEFCCSMNSDISACFSVMTVAEILIDQTRNLRHSLNDVFSVGKAEVDGGTVDLNKFSSLMSCIQGFLWGLTSSLHSADIKICNLTTKPVRFKHEVISKISHCMDLFSEFIDALLQMFLIDNSQHPGCRCDSQEQLKPDHYDSSHVMGSSLKEGSIDENDPDYEKQHLNSEIGNMPFLSSDIVDDSDPCTYMKKLQSDVVCLATSVLTEDDSFTHNLYSKNLLRSILSGENLKAAFLLRELFIAASAMLRLSVQINYSPLSSSLLQILFGSSQFLLAELANVGEVPKPVAFIWLDGALRFLEELGSQFPLTSPITTRNVYARLVNLHLRAIGKCIILQGKRATLASHGTELSTKTLNTRIEVLESSSSVGLYGLEELMTRLRQSFKVLIQKSSELHLLSALQAIKRAIVGQVEGCTMIYEVNTGTTDGIASSTVAAGVDCLDLILEAATGNKRLGVVRRHIQTLIASLFNIILHLQGPAIFYEKLTVKGVNIDPDPGSVILMCVEVLTRISGKHVLFQMDSGHVGQSLRIPAALFQGFSQLKLWKDSHPSSCSRFTGNKNYDNLASSLSVDRNFSVNLYAACCRLLCTVLKNYKSECVQLIALLQNSVQALLYCLEMIDGDSAGRKGYFTWEVQEGIKCACYLRRIYEEIRQQRDIYGQHCFLFLSNYIWLYSGYGPSRKGIKREIDDALRPGIYALIDVCTSDDLQYLHTVFGEGPCRSTLSSLQQAYKLNFQYGGKV</sequence>
<dbReference type="Proteomes" id="UP001279734">
    <property type="component" value="Unassembled WGS sequence"/>
</dbReference>
<accession>A0AAD3XU32</accession>
<keyword evidence="3" id="KW-1185">Reference proteome</keyword>
<dbReference type="EMBL" id="BSYO01000016">
    <property type="protein sequence ID" value="GMH16380.1"/>
    <property type="molecule type" value="Genomic_DNA"/>
</dbReference>
<dbReference type="GO" id="GO:0042254">
    <property type="term" value="P:ribosome biogenesis"/>
    <property type="evidence" value="ECO:0007669"/>
    <property type="project" value="TreeGrafter"/>
</dbReference>
<dbReference type="Pfam" id="PF10441">
    <property type="entry name" value="Urb2"/>
    <property type="match status" value="1"/>
</dbReference>
<name>A0AAD3XU32_NEPGR</name>
<evidence type="ECO:0000313" key="2">
    <source>
        <dbReference type="EMBL" id="GMH16380.1"/>
    </source>
</evidence>
<dbReference type="PANTHER" id="PTHR15682">
    <property type="entry name" value="UNHEALTHY RIBOSOME BIOGENESIS PROTEIN 2 HOMOLOG"/>
    <property type="match status" value="1"/>
</dbReference>
<organism evidence="2 3">
    <name type="scientific">Nepenthes gracilis</name>
    <name type="common">Slender pitcher plant</name>
    <dbReference type="NCBI Taxonomy" id="150966"/>
    <lineage>
        <taxon>Eukaryota</taxon>
        <taxon>Viridiplantae</taxon>
        <taxon>Streptophyta</taxon>
        <taxon>Embryophyta</taxon>
        <taxon>Tracheophyta</taxon>
        <taxon>Spermatophyta</taxon>
        <taxon>Magnoliopsida</taxon>
        <taxon>eudicotyledons</taxon>
        <taxon>Gunneridae</taxon>
        <taxon>Pentapetalae</taxon>
        <taxon>Caryophyllales</taxon>
        <taxon>Nepenthaceae</taxon>
        <taxon>Nepenthes</taxon>
    </lineage>
</organism>
<comment type="caution">
    <text evidence="2">The sequence shown here is derived from an EMBL/GenBank/DDBJ whole genome shotgun (WGS) entry which is preliminary data.</text>
</comment>
<evidence type="ECO:0000313" key="3">
    <source>
        <dbReference type="Proteomes" id="UP001279734"/>
    </source>
</evidence>